<evidence type="ECO:0000256" key="1">
    <source>
        <dbReference type="SAM" id="Phobius"/>
    </source>
</evidence>
<evidence type="ECO:0000313" key="3">
    <source>
        <dbReference type="Proteomes" id="UP000223738"/>
    </source>
</evidence>
<dbReference type="Proteomes" id="UP000223738">
    <property type="component" value="Segment"/>
</dbReference>
<feature type="transmembrane region" description="Helical" evidence="1">
    <location>
        <begin position="6"/>
        <end position="22"/>
    </location>
</feature>
<gene>
    <name evidence="2" type="ORF">PMW_09</name>
</gene>
<sequence>MTTLQMLGLGLGVANLVVYYGFGGKEHNFYSGVAALVATALSIGEVFG</sequence>
<dbReference type="EMBL" id="KU862660">
    <property type="protein sequence ID" value="ANA49134.1"/>
    <property type="molecule type" value="Genomic_DNA"/>
</dbReference>
<keyword evidence="3" id="KW-1185">Reference proteome</keyword>
<proteinExistence type="predicted"/>
<evidence type="ECO:0000313" key="2">
    <source>
        <dbReference type="EMBL" id="ANA49134.1"/>
    </source>
</evidence>
<keyword evidence="1" id="KW-0812">Transmembrane</keyword>
<keyword evidence="1" id="KW-0472">Membrane</keyword>
<reference evidence="2 3" key="1">
    <citation type="submission" date="2016-03" db="EMBL/GenBank/DDBJ databases">
        <title>Characterization of pf16 and phiPMW: Two novel phages infecting Pseudomonas putida PpG1.</title>
        <authorList>
            <person name="Magill D.J."/>
            <person name="Krylov V.N."/>
            <person name="Allen C.C.R."/>
            <person name="McGrath J.W."/>
            <person name="Quinn J.P."/>
            <person name="Kulakov L.A."/>
        </authorList>
    </citation>
    <scope>NUCLEOTIDE SEQUENCE [LARGE SCALE GENOMIC DNA]</scope>
</reference>
<accession>A0A1S5R148</accession>
<protein>
    <submittedName>
        <fullName evidence="2">Uncharacterized protein</fullName>
    </submittedName>
</protein>
<keyword evidence="1" id="KW-1133">Transmembrane helix</keyword>
<organism evidence="2 3">
    <name type="scientific">Pseudomonas phage phiPMW</name>
    <dbReference type="NCBI Taxonomy" id="1815582"/>
    <lineage>
        <taxon>Viruses</taxon>
        <taxon>Duplodnaviria</taxon>
        <taxon>Heunggongvirae</taxon>
        <taxon>Uroviricota</taxon>
        <taxon>Caudoviricetes</taxon>
        <taxon>Plaisancevirus</taxon>
        <taxon>Plaisancevirus PMW</taxon>
    </lineage>
</organism>
<name>A0A1S5R148_9CAUD</name>